<dbReference type="RefSeq" id="XP_064656743.1">
    <property type="nucleotide sequence ID" value="XM_064804901.1"/>
</dbReference>
<proteinExistence type="predicted"/>
<dbReference type="PANTHER" id="PTHR34154">
    <property type="entry name" value="ALKALI-SENSITIVE LINKAGE PROTEIN 1"/>
    <property type="match status" value="1"/>
</dbReference>
<dbReference type="InterPro" id="IPR053183">
    <property type="entry name" value="ASL1"/>
</dbReference>
<accession>A0AAV9P385</accession>
<sequence>MAPKPKRGLCWPTNNHKQDQVFPFTKPGSKVSWLYNWSPNPTPDSKTLEFVPMQWNNAGMDQLQSKVKQVDATRVLGFNEPELPDQSNMPVELAVSNWLQHMEPLRKAGIRCGSPGISSAPQGVAWLQDFLRRIRDGGSDIDFYCFHWYGETLGQFYDYIWSTYHQLGPNKPAWITEFACTNWQIDNPLPRDHVESFARDSVKYLDTLDWVERYAWFGPMRDTGTVGKWARMLDDEGKLTQLGKMYRDA</sequence>
<reference evidence="2 3" key="1">
    <citation type="submission" date="2023-08" db="EMBL/GenBank/DDBJ databases">
        <title>Black Yeasts Isolated from many extreme environments.</title>
        <authorList>
            <person name="Coleine C."/>
            <person name="Stajich J.E."/>
            <person name="Selbmann L."/>
        </authorList>
    </citation>
    <scope>NUCLEOTIDE SEQUENCE [LARGE SCALE GENOMIC DNA]</scope>
    <source>
        <strain evidence="2 3">CCFEE 5935</strain>
    </source>
</reference>
<dbReference type="PANTHER" id="PTHR34154:SF3">
    <property type="entry name" value="ALKALI-SENSITIVE LINKAGE PROTEIN 1"/>
    <property type="match status" value="1"/>
</dbReference>
<dbReference type="Gene3D" id="3.20.20.80">
    <property type="entry name" value="Glycosidases"/>
    <property type="match status" value="1"/>
</dbReference>
<protein>
    <recommendedName>
        <fullName evidence="1">Asl1-like glycosyl hydrolase catalytic domain-containing protein</fullName>
    </recommendedName>
</protein>
<dbReference type="EMBL" id="JAVRRT010000012">
    <property type="protein sequence ID" value="KAK5166935.1"/>
    <property type="molecule type" value="Genomic_DNA"/>
</dbReference>
<dbReference type="InterPro" id="IPR017853">
    <property type="entry name" value="GH"/>
</dbReference>
<comment type="caution">
    <text evidence="2">The sequence shown here is derived from an EMBL/GenBank/DDBJ whole genome shotgun (WGS) entry which is preliminary data.</text>
</comment>
<dbReference type="GO" id="GO:0009277">
    <property type="term" value="C:fungal-type cell wall"/>
    <property type="evidence" value="ECO:0007669"/>
    <property type="project" value="TreeGrafter"/>
</dbReference>
<dbReference type="GO" id="GO:0071966">
    <property type="term" value="P:fungal-type cell wall polysaccharide metabolic process"/>
    <property type="evidence" value="ECO:0007669"/>
    <property type="project" value="TreeGrafter"/>
</dbReference>
<evidence type="ECO:0000259" key="1">
    <source>
        <dbReference type="Pfam" id="PF11790"/>
    </source>
</evidence>
<evidence type="ECO:0000313" key="2">
    <source>
        <dbReference type="EMBL" id="KAK5166935.1"/>
    </source>
</evidence>
<dbReference type="SUPFAM" id="SSF51445">
    <property type="entry name" value="(Trans)glycosidases"/>
    <property type="match status" value="1"/>
</dbReference>
<feature type="domain" description="Asl1-like glycosyl hydrolase catalytic" evidence="1">
    <location>
        <begin position="8"/>
        <end position="246"/>
    </location>
</feature>
<dbReference type="InterPro" id="IPR024655">
    <property type="entry name" value="Asl1_glyco_hydro_catalytic"/>
</dbReference>
<name>A0AAV9P385_9PEZI</name>
<evidence type="ECO:0000313" key="3">
    <source>
        <dbReference type="Proteomes" id="UP001337655"/>
    </source>
</evidence>
<organism evidence="2 3">
    <name type="scientific">Saxophila tyrrhenica</name>
    <dbReference type="NCBI Taxonomy" id="1690608"/>
    <lineage>
        <taxon>Eukaryota</taxon>
        <taxon>Fungi</taxon>
        <taxon>Dikarya</taxon>
        <taxon>Ascomycota</taxon>
        <taxon>Pezizomycotina</taxon>
        <taxon>Dothideomycetes</taxon>
        <taxon>Dothideomycetidae</taxon>
        <taxon>Mycosphaerellales</taxon>
        <taxon>Extremaceae</taxon>
        <taxon>Saxophila</taxon>
    </lineage>
</organism>
<keyword evidence="3" id="KW-1185">Reference proteome</keyword>
<dbReference type="Proteomes" id="UP001337655">
    <property type="component" value="Unassembled WGS sequence"/>
</dbReference>
<dbReference type="Pfam" id="PF11790">
    <property type="entry name" value="Glyco_hydro_cc"/>
    <property type="match status" value="1"/>
</dbReference>
<gene>
    <name evidence="2" type="ORF">LTR77_007664</name>
</gene>
<dbReference type="GeneID" id="89929000"/>
<dbReference type="AlphaFoldDB" id="A0AAV9P385"/>